<dbReference type="GO" id="GO:0006281">
    <property type="term" value="P:DNA repair"/>
    <property type="evidence" value="ECO:0007669"/>
    <property type="project" value="UniProtKB-KW"/>
</dbReference>
<evidence type="ECO:0000313" key="3">
    <source>
        <dbReference type="EMBL" id="WOK97259.1"/>
    </source>
</evidence>
<dbReference type="AlphaFoldDB" id="A0AAQ3JXT2"/>
<dbReference type="Proteomes" id="UP001327560">
    <property type="component" value="Chromosome 2"/>
</dbReference>
<keyword evidence="4" id="KW-1185">Reference proteome</keyword>
<dbReference type="Pfam" id="PF05970">
    <property type="entry name" value="PIF1"/>
    <property type="match status" value="1"/>
</dbReference>
<keyword evidence="1" id="KW-0227">DNA damage</keyword>
<dbReference type="PANTHER" id="PTHR10492">
    <property type="match status" value="1"/>
</dbReference>
<keyword evidence="1" id="KW-0234">DNA repair</keyword>
<dbReference type="GO" id="GO:0005524">
    <property type="term" value="F:ATP binding"/>
    <property type="evidence" value="ECO:0007669"/>
    <property type="project" value="UniProtKB-KW"/>
</dbReference>
<sequence>MPSQPWPIRDPNGQRSQTRRICNCILCRSKKPFFSSVRHSLKDILMFDIDKIISAQIPYAELDPVGYKSVMQFMVHGPCGQMNMTAPLSFLTFKIDYLQKSLTTTLNVEQKEIHDAVVDSVMTNSGKFFFVYGYGGTRKTHLWTTIISGIRSKGLIVLAVASSGIASLLLPGGRIAHSRFKIPLNIDGNSTCQIKQKTQLAELIQTTTLIVWDEVPMNHRHCFEALNRTRTLQDLMYSKDSLAKDKLFGGKTLILAGDFHQILPVVENDTKSDAIDAWITKSPFMKTLSSLQIGNQYEIVTNRNNRG</sequence>
<keyword evidence="1" id="KW-0347">Helicase</keyword>
<comment type="cofactor">
    <cofactor evidence="1">
        <name>Mg(2+)</name>
        <dbReference type="ChEBI" id="CHEBI:18420"/>
    </cofactor>
</comment>
<reference evidence="3 4" key="1">
    <citation type="submission" date="2023-10" db="EMBL/GenBank/DDBJ databases">
        <title>Chromosome-scale genome assembly provides insights into flower coloration mechanisms of Canna indica.</title>
        <authorList>
            <person name="Li C."/>
        </authorList>
    </citation>
    <scope>NUCLEOTIDE SEQUENCE [LARGE SCALE GENOMIC DNA]</scope>
    <source>
        <tissue evidence="3">Flower</tissue>
    </source>
</reference>
<dbReference type="GO" id="GO:0043139">
    <property type="term" value="F:5'-3' DNA helicase activity"/>
    <property type="evidence" value="ECO:0007669"/>
    <property type="project" value="UniProtKB-EC"/>
</dbReference>
<dbReference type="GO" id="GO:0016787">
    <property type="term" value="F:hydrolase activity"/>
    <property type="evidence" value="ECO:0007669"/>
    <property type="project" value="UniProtKB-KW"/>
</dbReference>
<accession>A0AAQ3JXT2</accession>
<proteinExistence type="inferred from homology"/>
<keyword evidence="1" id="KW-0378">Hydrolase</keyword>
<dbReference type="SUPFAM" id="SSF52540">
    <property type="entry name" value="P-loop containing nucleoside triphosphate hydrolases"/>
    <property type="match status" value="1"/>
</dbReference>
<keyword evidence="1" id="KW-0067">ATP-binding</keyword>
<dbReference type="InterPro" id="IPR027417">
    <property type="entry name" value="P-loop_NTPase"/>
</dbReference>
<dbReference type="GO" id="GO:0000723">
    <property type="term" value="P:telomere maintenance"/>
    <property type="evidence" value="ECO:0007669"/>
    <property type="project" value="InterPro"/>
</dbReference>
<keyword evidence="1" id="KW-0233">DNA recombination</keyword>
<dbReference type="GO" id="GO:0006310">
    <property type="term" value="P:DNA recombination"/>
    <property type="evidence" value="ECO:0007669"/>
    <property type="project" value="UniProtKB-KW"/>
</dbReference>
<evidence type="ECO:0000259" key="2">
    <source>
        <dbReference type="Pfam" id="PF05970"/>
    </source>
</evidence>
<dbReference type="Gene3D" id="3.40.50.300">
    <property type="entry name" value="P-loop containing nucleotide triphosphate hydrolases"/>
    <property type="match status" value="1"/>
</dbReference>
<comment type="catalytic activity">
    <reaction evidence="1">
        <text>ATP + H2O = ADP + phosphate + H(+)</text>
        <dbReference type="Rhea" id="RHEA:13065"/>
        <dbReference type="ChEBI" id="CHEBI:15377"/>
        <dbReference type="ChEBI" id="CHEBI:15378"/>
        <dbReference type="ChEBI" id="CHEBI:30616"/>
        <dbReference type="ChEBI" id="CHEBI:43474"/>
        <dbReference type="ChEBI" id="CHEBI:456216"/>
        <dbReference type="EC" id="5.6.2.3"/>
    </reaction>
</comment>
<dbReference type="EMBL" id="CP136891">
    <property type="protein sequence ID" value="WOK97259.1"/>
    <property type="molecule type" value="Genomic_DNA"/>
</dbReference>
<organism evidence="3 4">
    <name type="scientific">Canna indica</name>
    <name type="common">Indian-shot</name>
    <dbReference type="NCBI Taxonomy" id="4628"/>
    <lineage>
        <taxon>Eukaryota</taxon>
        <taxon>Viridiplantae</taxon>
        <taxon>Streptophyta</taxon>
        <taxon>Embryophyta</taxon>
        <taxon>Tracheophyta</taxon>
        <taxon>Spermatophyta</taxon>
        <taxon>Magnoliopsida</taxon>
        <taxon>Liliopsida</taxon>
        <taxon>Zingiberales</taxon>
        <taxon>Cannaceae</taxon>
        <taxon>Canna</taxon>
    </lineage>
</organism>
<evidence type="ECO:0000313" key="4">
    <source>
        <dbReference type="Proteomes" id="UP001327560"/>
    </source>
</evidence>
<dbReference type="EC" id="5.6.2.3" evidence="1"/>
<dbReference type="InterPro" id="IPR010285">
    <property type="entry name" value="DNA_helicase_pif1-like_DEAD"/>
</dbReference>
<keyword evidence="1" id="KW-0547">Nucleotide-binding</keyword>
<name>A0AAQ3JXT2_9LILI</name>
<gene>
    <name evidence="3" type="ORF">Cni_G05967</name>
</gene>
<dbReference type="PANTHER" id="PTHR10492:SF90">
    <property type="entry name" value="ATP-DEPENDENT DNA HELICASE"/>
    <property type="match status" value="1"/>
</dbReference>
<protein>
    <recommendedName>
        <fullName evidence="1">ATP-dependent DNA helicase</fullName>
        <ecNumber evidence="1">5.6.2.3</ecNumber>
    </recommendedName>
</protein>
<comment type="similarity">
    <text evidence="1">Belongs to the helicase family.</text>
</comment>
<evidence type="ECO:0000256" key="1">
    <source>
        <dbReference type="RuleBase" id="RU363044"/>
    </source>
</evidence>
<feature type="domain" description="DNA helicase Pif1-like DEAD-box helicase" evidence="2">
    <location>
        <begin position="106"/>
        <end position="295"/>
    </location>
</feature>